<keyword evidence="1" id="KW-1133">Transmembrane helix</keyword>
<organism evidence="2 3">
    <name type="scientific">Chryseobacterium shigense</name>
    <dbReference type="NCBI Taxonomy" id="297244"/>
    <lineage>
        <taxon>Bacteria</taxon>
        <taxon>Pseudomonadati</taxon>
        <taxon>Bacteroidota</taxon>
        <taxon>Flavobacteriia</taxon>
        <taxon>Flavobacteriales</taxon>
        <taxon>Weeksellaceae</taxon>
        <taxon>Chryseobacterium group</taxon>
        <taxon>Chryseobacterium</taxon>
    </lineage>
</organism>
<feature type="transmembrane region" description="Helical" evidence="1">
    <location>
        <begin position="86"/>
        <end position="109"/>
    </location>
</feature>
<reference evidence="2 3" key="1">
    <citation type="submission" date="2020-08" db="EMBL/GenBank/DDBJ databases">
        <title>Functional genomics of gut bacteria from endangered species of beetles.</title>
        <authorList>
            <person name="Carlos-Shanley C."/>
        </authorList>
    </citation>
    <scope>NUCLEOTIDE SEQUENCE [LARGE SCALE GENOMIC DNA]</scope>
    <source>
        <strain evidence="2 3">S00136</strain>
    </source>
</reference>
<dbReference type="EMBL" id="JACHLC010000002">
    <property type="protein sequence ID" value="MBB6371167.1"/>
    <property type="molecule type" value="Genomic_DNA"/>
</dbReference>
<keyword evidence="1" id="KW-0472">Membrane</keyword>
<keyword evidence="1" id="KW-0812">Transmembrane</keyword>
<evidence type="ECO:0000313" key="3">
    <source>
        <dbReference type="Proteomes" id="UP000589738"/>
    </source>
</evidence>
<gene>
    <name evidence="2" type="ORF">HNP36_002243</name>
</gene>
<dbReference type="AlphaFoldDB" id="A0A841N3Z2"/>
<accession>A0A841N3Z2</accession>
<feature type="transmembrane region" description="Helical" evidence="1">
    <location>
        <begin position="121"/>
        <end position="142"/>
    </location>
</feature>
<evidence type="ECO:0000256" key="1">
    <source>
        <dbReference type="SAM" id="Phobius"/>
    </source>
</evidence>
<proteinExistence type="predicted"/>
<feature type="transmembrane region" description="Helical" evidence="1">
    <location>
        <begin position="148"/>
        <end position="171"/>
    </location>
</feature>
<dbReference type="Proteomes" id="UP000589738">
    <property type="component" value="Unassembled WGS sequence"/>
</dbReference>
<sequence>MQGKYPQKPGIDFILKQAFFYWNKTLFFQLIFSIFYFGIFFTVVFFFDGKYGILDQYAEAAKYAKDGVEAYSAQVLKIQANPGFRYFSWAVVGTSIFLYPLNIGFYQIYRKIDLNEKLEMGDLLVGYNGFNFFKYIGYYIFWSFVYLYTFQTIILAVVWVFATIFVAPLMFFTNKRIFEAVSLNLQALKKYFLEILVCVIVAVFFKFMGFMLFFIGGLFTFPFWNAMIYSLYKTIFFEKVKF</sequence>
<protein>
    <submittedName>
        <fullName evidence="2">Uncharacterized protein</fullName>
    </submittedName>
</protein>
<name>A0A841N3Z2_9FLAO</name>
<keyword evidence="3" id="KW-1185">Reference proteome</keyword>
<comment type="caution">
    <text evidence="2">The sequence shown here is derived from an EMBL/GenBank/DDBJ whole genome shotgun (WGS) entry which is preliminary data.</text>
</comment>
<feature type="transmembrane region" description="Helical" evidence="1">
    <location>
        <begin position="191"/>
        <end position="207"/>
    </location>
</feature>
<evidence type="ECO:0000313" key="2">
    <source>
        <dbReference type="EMBL" id="MBB6371167.1"/>
    </source>
</evidence>
<dbReference type="RefSeq" id="WP_184163050.1">
    <property type="nucleotide sequence ID" value="NZ_JACHLC010000002.1"/>
</dbReference>
<feature type="transmembrane region" description="Helical" evidence="1">
    <location>
        <begin position="26"/>
        <end position="47"/>
    </location>
</feature>